<dbReference type="Pfam" id="PF00149">
    <property type="entry name" value="Metallophos"/>
    <property type="match status" value="1"/>
</dbReference>
<proteinExistence type="predicted"/>
<evidence type="ECO:0000313" key="3">
    <source>
        <dbReference type="Proteomes" id="UP000198943"/>
    </source>
</evidence>
<keyword evidence="3" id="KW-1185">Reference proteome</keyword>
<dbReference type="InterPro" id="IPR050126">
    <property type="entry name" value="Ap4A_hydrolase"/>
</dbReference>
<dbReference type="GO" id="GO:0016791">
    <property type="term" value="F:phosphatase activity"/>
    <property type="evidence" value="ECO:0007669"/>
    <property type="project" value="TreeGrafter"/>
</dbReference>
<dbReference type="Proteomes" id="UP000198943">
    <property type="component" value="Unassembled WGS sequence"/>
</dbReference>
<protein>
    <submittedName>
        <fullName evidence="2">Serine/threonine protein phosphatase 1</fullName>
    </submittedName>
</protein>
<sequence length="239" mass="28126">MQYRRILAVGDIHGMYQKLLSLMDQVQFNPAEDLLVFLGDYIDRGPQSLECLDYVMDLCKQFPERVIPLLGNHEAMCLNYYDYELHKRSLMDNFGKQMVLVWLDNGGTDTHRQFQKLKRSELQKRLRWIRTLSNHYHVGDYYFCHAGIQPFIPLEKQRERDLLWIREGFFELYDGRNGTIVVGHTPTLVLKKKHWMDSDTPPNTPQFLENNIILCDTGACMDGGKLSCVDVLTRKYWQT</sequence>
<organism evidence="2 3">
    <name type="scientific">Succiniclasticum ruminis</name>
    <dbReference type="NCBI Taxonomy" id="40841"/>
    <lineage>
        <taxon>Bacteria</taxon>
        <taxon>Bacillati</taxon>
        <taxon>Bacillota</taxon>
        <taxon>Negativicutes</taxon>
        <taxon>Acidaminococcales</taxon>
        <taxon>Acidaminococcaceae</taxon>
        <taxon>Succiniclasticum</taxon>
    </lineage>
</organism>
<accession>A0A1G6HNX5</accession>
<dbReference type="PANTHER" id="PTHR42850:SF4">
    <property type="entry name" value="ZINC-DEPENDENT ENDOPOLYPHOSPHATASE"/>
    <property type="match status" value="1"/>
</dbReference>
<feature type="domain" description="Calcineurin-like phosphoesterase" evidence="1">
    <location>
        <begin position="5"/>
        <end position="190"/>
    </location>
</feature>
<dbReference type="GO" id="GO:0008803">
    <property type="term" value="F:bis(5'-nucleosyl)-tetraphosphatase (symmetrical) activity"/>
    <property type="evidence" value="ECO:0007669"/>
    <property type="project" value="TreeGrafter"/>
</dbReference>
<dbReference type="CDD" id="cd00144">
    <property type="entry name" value="MPP_PPP_family"/>
    <property type="match status" value="1"/>
</dbReference>
<dbReference type="InterPro" id="IPR006186">
    <property type="entry name" value="Ser/Thr-sp_prot-phosphatase"/>
</dbReference>
<dbReference type="Gene3D" id="3.60.21.10">
    <property type="match status" value="1"/>
</dbReference>
<reference evidence="3" key="1">
    <citation type="submission" date="2016-10" db="EMBL/GenBank/DDBJ databases">
        <authorList>
            <person name="Varghese N."/>
            <person name="Submissions S."/>
        </authorList>
    </citation>
    <scope>NUCLEOTIDE SEQUENCE [LARGE SCALE GENOMIC DNA]</scope>
    <source>
        <strain evidence="3">DSM 11005</strain>
    </source>
</reference>
<dbReference type="PANTHER" id="PTHR42850">
    <property type="entry name" value="METALLOPHOSPHOESTERASE"/>
    <property type="match status" value="1"/>
</dbReference>
<dbReference type="OrthoDB" id="9779903at2"/>
<dbReference type="EMBL" id="FMYW01000001">
    <property type="protein sequence ID" value="SDB95950.1"/>
    <property type="molecule type" value="Genomic_DNA"/>
</dbReference>
<dbReference type="AlphaFoldDB" id="A0A1G6HNX5"/>
<dbReference type="GO" id="GO:0110154">
    <property type="term" value="P:RNA decapping"/>
    <property type="evidence" value="ECO:0007669"/>
    <property type="project" value="TreeGrafter"/>
</dbReference>
<evidence type="ECO:0000259" key="1">
    <source>
        <dbReference type="Pfam" id="PF00149"/>
    </source>
</evidence>
<name>A0A1G6HNX5_9FIRM</name>
<dbReference type="InterPro" id="IPR004843">
    <property type="entry name" value="Calcineurin-like_PHP"/>
</dbReference>
<evidence type="ECO:0000313" key="2">
    <source>
        <dbReference type="EMBL" id="SDB95950.1"/>
    </source>
</evidence>
<dbReference type="GO" id="GO:0005737">
    <property type="term" value="C:cytoplasm"/>
    <property type="evidence" value="ECO:0007669"/>
    <property type="project" value="TreeGrafter"/>
</dbReference>
<dbReference type="RefSeq" id="WP_093728912.1">
    <property type="nucleotide sequence ID" value="NZ_FMYW01000001.1"/>
</dbReference>
<gene>
    <name evidence="2" type="ORF">SAMN04487864_101131</name>
</gene>
<dbReference type="PRINTS" id="PR00114">
    <property type="entry name" value="STPHPHTASE"/>
</dbReference>
<dbReference type="InterPro" id="IPR029052">
    <property type="entry name" value="Metallo-depent_PP-like"/>
</dbReference>
<dbReference type="SUPFAM" id="SSF56300">
    <property type="entry name" value="Metallo-dependent phosphatases"/>
    <property type="match status" value="1"/>
</dbReference>